<evidence type="ECO:0000313" key="3">
    <source>
        <dbReference type="Proteomes" id="UP000432015"/>
    </source>
</evidence>
<dbReference type="Pfam" id="PF09656">
    <property type="entry name" value="PGPGW"/>
    <property type="match status" value="1"/>
</dbReference>
<protein>
    <recommendedName>
        <fullName evidence="4">Transmembrane protein (PGPGW)</fullName>
    </recommendedName>
</protein>
<evidence type="ECO:0000313" key="2">
    <source>
        <dbReference type="EMBL" id="MUN35320.1"/>
    </source>
</evidence>
<keyword evidence="3" id="KW-1185">Reference proteome</keyword>
<keyword evidence="1" id="KW-0472">Membrane</keyword>
<sequence length="88" mass="9097">MSDRTAGADVVPAAKARTPLRLLRKAAVAVAGLGLIVLGVVMLVLPGPGVVAILAGLGLLGTEFPAARRVNDRVRGYLAAAWRKVKRS</sequence>
<keyword evidence="1" id="KW-1133">Transmembrane helix</keyword>
<proteinExistence type="predicted"/>
<evidence type="ECO:0008006" key="4">
    <source>
        <dbReference type="Google" id="ProtNLM"/>
    </source>
</evidence>
<name>A0A7K1KT06_9ACTN</name>
<feature type="transmembrane region" description="Helical" evidence="1">
    <location>
        <begin position="26"/>
        <end position="44"/>
    </location>
</feature>
<organism evidence="2 3">
    <name type="scientific">Actinomadura litoris</name>
    <dbReference type="NCBI Taxonomy" id="2678616"/>
    <lineage>
        <taxon>Bacteria</taxon>
        <taxon>Bacillati</taxon>
        <taxon>Actinomycetota</taxon>
        <taxon>Actinomycetes</taxon>
        <taxon>Streptosporangiales</taxon>
        <taxon>Thermomonosporaceae</taxon>
        <taxon>Actinomadura</taxon>
    </lineage>
</organism>
<dbReference type="InterPro" id="IPR019099">
    <property type="entry name" value="Uncharacterised_PGPGW_TM"/>
</dbReference>
<evidence type="ECO:0000256" key="1">
    <source>
        <dbReference type="SAM" id="Phobius"/>
    </source>
</evidence>
<keyword evidence="1" id="KW-0812">Transmembrane</keyword>
<comment type="caution">
    <text evidence="2">The sequence shown here is derived from an EMBL/GenBank/DDBJ whole genome shotgun (WGS) entry which is preliminary data.</text>
</comment>
<feature type="transmembrane region" description="Helical" evidence="1">
    <location>
        <begin position="50"/>
        <end position="67"/>
    </location>
</feature>
<reference evidence="2 3" key="1">
    <citation type="submission" date="2019-11" db="EMBL/GenBank/DDBJ databases">
        <authorList>
            <person name="Cao P."/>
        </authorList>
    </citation>
    <scope>NUCLEOTIDE SEQUENCE [LARGE SCALE GENOMIC DNA]</scope>
    <source>
        <strain evidence="2 3">NEAU-AAG5</strain>
    </source>
</reference>
<dbReference type="AlphaFoldDB" id="A0A7K1KT06"/>
<accession>A0A7K1KT06</accession>
<dbReference type="Proteomes" id="UP000432015">
    <property type="component" value="Unassembled WGS sequence"/>
</dbReference>
<dbReference type="EMBL" id="WOFH01000001">
    <property type="protein sequence ID" value="MUN35320.1"/>
    <property type="molecule type" value="Genomic_DNA"/>
</dbReference>
<gene>
    <name evidence="2" type="ORF">GNZ18_01695</name>
</gene>